<dbReference type="InterPro" id="IPR050832">
    <property type="entry name" value="Bact_Acetyltransf"/>
</dbReference>
<evidence type="ECO:0000256" key="1">
    <source>
        <dbReference type="ARBA" id="ARBA00022679"/>
    </source>
</evidence>
<dbReference type="GO" id="GO:0016746">
    <property type="term" value="F:acyltransferase activity"/>
    <property type="evidence" value="ECO:0007669"/>
    <property type="project" value="UniProtKB-KW"/>
</dbReference>
<dbReference type="PANTHER" id="PTHR43877:SF6">
    <property type="entry name" value="GCN5-RELATED N-ACETYLTRANSFERASE"/>
    <property type="match status" value="1"/>
</dbReference>
<evidence type="ECO:0000313" key="5">
    <source>
        <dbReference type="Proteomes" id="UP001589733"/>
    </source>
</evidence>
<evidence type="ECO:0000259" key="3">
    <source>
        <dbReference type="PROSITE" id="PS51186"/>
    </source>
</evidence>
<dbReference type="EC" id="2.3.1.-" evidence="4"/>
<dbReference type="RefSeq" id="WP_380007651.1">
    <property type="nucleotide sequence ID" value="NZ_JBHLYR010000024.1"/>
</dbReference>
<feature type="domain" description="N-acetyltransferase" evidence="3">
    <location>
        <begin position="17"/>
        <end position="171"/>
    </location>
</feature>
<protein>
    <submittedName>
        <fullName evidence="4">GNAT family N-acetyltransferase</fullName>
        <ecNumber evidence="4">2.3.1.-</ecNumber>
    </submittedName>
</protein>
<sequence>MSDSTISPTDVSAPPSFRLREFRIPEDYVEAAWVLNAASPEWPVTPELLQTWDEAEDPKLFRTDLVAEQDGRVVGVGRVGHDDFAFEEWRYWGNFSVHPDARGQGVGEAMYQELLGRVQARGAREIRTMLSDGAHHEAGRAFLTARGWKVTWERYESRIQTADTDLSVFGPLMESVAAHGIELRSVASLAADPERNRHLWELDWLLFQDVPMGTVLTKRPFEAWVAQELEDPTFNADLSFVAVRPDLNDPLTGSYVGYSTLMQNPSGFYVIGMTGVRREDRGKGVAKALKVAAMQAMNAQGGGEIRTFNDAPNVAMLGMNQALGFVRGPTHLRYELQLAETEAAPGETLSGGEKHDHTL</sequence>
<name>A0ABV6B0A6_9DEIO</name>
<evidence type="ECO:0000313" key="4">
    <source>
        <dbReference type="EMBL" id="MFB9991853.1"/>
    </source>
</evidence>
<dbReference type="SUPFAM" id="SSF55729">
    <property type="entry name" value="Acyl-CoA N-acyltransferases (Nat)"/>
    <property type="match status" value="2"/>
</dbReference>
<comment type="caution">
    <text evidence="4">The sequence shown here is derived from an EMBL/GenBank/DDBJ whole genome shotgun (WGS) entry which is preliminary data.</text>
</comment>
<organism evidence="4 5">
    <name type="scientific">Deinococcus oregonensis</name>
    <dbReference type="NCBI Taxonomy" id="1805970"/>
    <lineage>
        <taxon>Bacteria</taxon>
        <taxon>Thermotogati</taxon>
        <taxon>Deinococcota</taxon>
        <taxon>Deinococci</taxon>
        <taxon>Deinococcales</taxon>
        <taxon>Deinococcaceae</taxon>
        <taxon>Deinococcus</taxon>
    </lineage>
</organism>
<dbReference type="Pfam" id="PF00583">
    <property type="entry name" value="Acetyltransf_1"/>
    <property type="match status" value="2"/>
</dbReference>
<proteinExistence type="predicted"/>
<dbReference type="PANTHER" id="PTHR43877">
    <property type="entry name" value="AMINOALKYLPHOSPHONATE N-ACETYLTRANSFERASE-RELATED-RELATED"/>
    <property type="match status" value="1"/>
</dbReference>
<evidence type="ECO:0000256" key="2">
    <source>
        <dbReference type="ARBA" id="ARBA00023315"/>
    </source>
</evidence>
<dbReference type="EMBL" id="JBHLYR010000024">
    <property type="protein sequence ID" value="MFB9991853.1"/>
    <property type="molecule type" value="Genomic_DNA"/>
</dbReference>
<keyword evidence="2 4" id="KW-0012">Acyltransferase</keyword>
<dbReference type="InterPro" id="IPR016181">
    <property type="entry name" value="Acyl_CoA_acyltransferase"/>
</dbReference>
<dbReference type="CDD" id="cd04301">
    <property type="entry name" value="NAT_SF"/>
    <property type="match status" value="2"/>
</dbReference>
<dbReference type="Gene3D" id="3.40.630.30">
    <property type="match status" value="1"/>
</dbReference>
<dbReference type="InterPro" id="IPR000182">
    <property type="entry name" value="GNAT_dom"/>
</dbReference>
<accession>A0ABV6B0A6</accession>
<dbReference type="Proteomes" id="UP001589733">
    <property type="component" value="Unassembled WGS sequence"/>
</dbReference>
<gene>
    <name evidence="4" type="ORF">ACFFLM_07720</name>
</gene>
<keyword evidence="5" id="KW-1185">Reference proteome</keyword>
<dbReference type="PROSITE" id="PS51186">
    <property type="entry name" value="GNAT"/>
    <property type="match status" value="1"/>
</dbReference>
<reference evidence="4 5" key="1">
    <citation type="submission" date="2024-09" db="EMBL/GenBank/DDBJ databases">
        <authorList>
            <person name="Sun Q."/>
            <person name="Mori K."/>
        </authorList>
    </citation>
    <scope>NUCLEOTIDE SEQUENCE [LARGE SCALE GENOMIC DNA]</scope>
    <source>
        <strain evidence="4 5">JCM 13503</strain>
    </source>
</reference>
<keyword evidence="1 4" id="KW-0808">Transferase</keyword>